<dbReference type="GO" id="GO:0016285">
    <property type="term" value="F:alanyl aminopeptidase activity"/>
    <property type="evidence" value="ECO:0007669"/>
    <property type="project" value="UniProtKB-EC"/>
</dbReference>
<dbReference type="SUPFAM" id="SSF55486">
    <property type="entry name" value="Metalloproteases ('zincins'), catalytic domain"/>
    <property type="match status" value="1"/>
</dbReference>
<dbReference type="InterPro" id="IPR027268">
    <property type="entry name" value="Peptidase_M4/M1_CTD_sf"/>
</dbReference>
<comment type="cofactor">
    <cofactor evidence="2">
        <name>Zn(2+)</name>
        <dbReference type="ChEBI" id="CHEBI:29105"/>
    </cofactor>
</comment>
<dbReference type="InterPro" id="IPR012778">
    <property type="entry name" value="Pept_M1_aminopeptidase"/>
</dbReference>
<gene>
    <name evidence="17" type="ORF">JOE42_002903</name>
</gene>
<comment type="caution">
    <text evidence="17">The sequence shown here is derived from an EMBL/GenBank/DDBJ whole genome shotgun (WGS) entry which is preliminary data.</text>
</comment>
<accession>A0ABS2KW42</accession>
<comment type="similarity">
    <text evidence="3">Belongs to the peptidase M1 family.</text>
</comment>
<evidence type="ECO:0000256" key="2">
    <source>
        <dbReference type="ARBA" id="ARBA00001947"/>
    </source>
</evidence>
<evidence type="ECO:0000313" key="17">
    <source>
        <dbReference type="EMBL" id="MBM7416170.1"/>
    </source>
</evidence>
<dbReference type="NCBIfam" id="TIGR02412">
    <property type="entry name" value="pepN_strep_liv"/>
    <property type="match status" value="1"/>
</dbReference>
<evidence type="ECO:0000256" key="1">
    <source>
        <dbReference type="ARBA" id="ARBA00000098"/>
    </source>
</evidence>
<evidence type="ECO:0000256" key="4">
    <source>
        <dbReference type="ARBA" id="ARBA00012564"/>
    </source>
</evidence>
<evidence type="ECO:0000313" key="18">
    <source>
        <dbReference type="Proteomes" id="UP000703038"/>
    </source>
</evidence>
<dbReference type="CDD" id="cd09602">
    <property type="entry name" value="M1_APN"/>
    <property type="match status" value="1"/>
</dbReference>
<evidence type="ECO:0000256" key="7">
    <source>
        <dbReference type="ARBA" id="ARBA00022670"/>
    </source>
</evidence>
<keyword evidence="11" id="KW-0482">Metalloprotease</keyword>
<dbReference type="PRINTS" id="PR00756">
    <property type="entry name" value="ALADIPTASE"/>
</dbReference>
<name>A0ABS2KW42_9NOCA</name>
<feature type="domain" description="Peptidase M1 membrane alanine aminopeptidase" evidence="14">
    <location>
        <begin position="231"/>
        <end position="439"/>
    </location>
</feature>
<keyword evidence="8" id="KW-0479">Metal-binding</keyword>
<dbReference type="InterPro" id="IPR050344">
    <property type="entry name" value="Peptidase_M1_aminopeptidases"/>
</dbReference>
<protein>
    <recommendedName>
        <fullName evidence="5">Aminopeptidase N</fullName>
        <ecNumber evidence="4">3.4.11.2</ecNumber>
    </recommendedName>
    <alternativeName>
        <fullName evidence="12">Alanine aminopeptidase</fullName>
    </alternativeName>
    <alternativeName>
        <fullName evidence="13">Lysyl aminopeptidase</fullName>
    </alternativeName>
</protein>
<reference evidence="17 18" key="1">
    <citation type="submission" date="2021-01" db="EMBL/GenBank/DDBJ databases">
        <title>Genomics of switchgrass bacterial isolates.</title>
        <authorList>
            <person name="Shade A."/>
        </authorList>
    </citation>
    <scope>NUCLEOTIDE SEQUENCE [LARGE SCALE GENOMIC DNA]</scope>
    <source>
        <strain evidence="17 18">PvP111</strain>
    </source>
</reference>
<keyword evidence="9 17" id="KW-0378">Hydrolase</keyword>
<evidence type="ECO:0000259" key="16">
    <source>
        <dbReference type="Pfam" id="PF17900"/>
    </source>
</evidence>
<evidence type="ECO:0000259" key="14">
    <source>
        <dbReference type="Pfam" id="PF01433"/>
    </source>
</evidence>
<dbReference type="InterPro" id="IPR045357">
    <property type="entry name" value="Aminopeptidase_N-like_N"/>
</dbReference>
<evidence type="ECO:0000256" key="10">
    <source>
        <dbReference type="ARBA" id="ARBA00022833"/>
    </source>
</evidence>
<dbReference type="InterPro" id="IPR001930">
    <property type="entry name" value="Peptidase_M1"/>
</dbReference>
<dbReference type="Pfam" id="PF17900">
    <property type="entry name" value="Peptidase_M1_N"/>
    <property type="match status" value="1"/>
</dbReference>
<organism evidence="17 18">
    <name type="scientific">Rhodococcoides corynebacterioides</name>
    <dbReference type="NCBI Taxonomy" id="53972"/>
    <lineage>
        <taxon>Bacteria</taxon>
        <taxon>Bacillati</taxon>
        <taxon>Actinomycetota</taxon>
        <taxon>Actinomycetes</taxon>
        <taxon>Mycobacteriales</taxon>
        <taxon>Nocardiaceae</taxon>
        <taxon>Rhodococcoides</taxon>
    </lineage>
</organism>
<keyword evidence="18" id="KW-1185">Reference proteome</keyword>
<sequence length="825" mass="90663">MSTANLTRAETADRARVVSDVRYDVALDLTEARTRAEFGTVTTVSFAATASSTWMDFLGAGVDRVIVNDHEQEVEYDGARVLLRDLGSRNTVRIHARGSYSRTGEGLHRFVDPADGETYLYTQYEPADARRVFVNFEQPDLKGPFVFRVSAPDEWTVLSNERAESTTTDDAGSSTRVFAATQPISTYITAVVAGPYHRATSEYRRGDLTIELGAWCRASLGEHLDHDDIFDVTRAGLDFFHDAFEFPYPFGKYDQVFVPEYNLGAMENPGCVTFTESYVFRSAATRAQYARRANTILHEMAHMWFGDLVTMQWWDDLWLKESLADYLGAYASVAATRFTDAWVSFALRRKAWAYSQDQLPTTHPVVADIVDLEAAKLNFDGITYAKGASVIKQLGAFVGDEAFFEGARAYFRARAFGTATLRDLLDALAAPAGRSLDDWSAAWLETTGVSTVLYDRTRGVLTQTDPRPQRLDIACLSPDENGHLVDAEPISVHITDAETPLALPDAAVILPNDGDLTYAKVRLDARSMEATMQSLDRIPDDLRRALVWSSWWNATRDAELPAQTYVDLAVRFAPTESHPAVLGSILADTAVAVEHYAADRDGVRRRWTATAAEQLAGAPAGSDAQLEWFRAFSAAASHDPSHTGRVRALLSGADAVDGLELDAEQRWGLWFALSATGHTDETELATVLESDRTGAGEVQYAAAVAAQPVAAVKDATWAALTGSAALSNERVGALIRGFTAGPSRALIERFDEQYYALLETFWRERSIEIARRLVIGLFPSAAHSGDADRWLSGHPDAPAALRRCVIEQRDHLARALAARSLSAQA</sequence>
<dbReference type="InterPro" id="IPR042097">
    <property type="entry name" value="Aminopeptidase_N-like_N_sf"/>
</dbReference>
<evidence type="ECO:0000256" key="12">
    <source>
        <dbReference type="ARBA" id="ARBA00029811"/>
    </source>
</evidence>
<evidence type="ECO:0000256" key="6">
    <source>
        <dbReference type="ARBA" id="ARBA00022438"/>
    </source>
</evidence>
<dbReference type="Gene3D" id="1.10.390.10">
    <property type="entry name" value="Neutral Protease Domain 2"/>
    <property type="match status" value="1"/>
</dbReference>
<dbReference type="PANTHER" id="PTHR11533">
    <property type="entry name" value="PROTEASE M1 ZINC METALLOPROTEASE"/>
    <property type="match status" value="1"/>
</dbReference>
<dbReference type="Pfam" id="PF11838">
    <property type="entry name" value="ERAP1_C"/>
    <property type="match status" value="1"/>
</dbReference>
<evidence type="ECO:0000256" key="11">
    <source>
        <dbReference type="ARBA" id="ARBA00023049"/>
    </source>
</evidence>
<evidence type="ECO:0000256" key="5">
    <source>
        <dbReference type="ARBA" id="ARBA00015611"/>
    </source>
</evidence>
<keyword evidence="6 17" id="KW-0031">Aminopeptidase</keyword>
<dbReference type="InterPro" id="IPR024571">
    <property type="entry name" value="ERAP1-like_C_dom"/>
</dbReference>
<dbReference type="Proteomes" id="UP000703038">
    <property type="component" value="Unassembled WGS sequence"/>
</dbReference>
<evidence type="ECO:0000256" key="3">
    <source>
        <dbReference type="ARBA" id="ARBA00010136"/>
    </source>
</evidence>
<proteinExistence type="inferred from homology"/>
<dbReference type="EC" id="3.4.11.2" evidence="4"/>
<dbReference type="RefSeq" id="WP_204869038.1">
    <property type="nucleotide sequence ID" value="NZ_JAFBBK010000001.1"/>
</dbReference>
<dbReference type="Gene3D" id="2.60.40.1730">
    <property type="entry name" value="tricorn interacting facor f3 domain"/>
    <property type="match status" value="1"/>
</dbReference>
<keyword evidence="10" id="KW-0862">Zinc</keyword>
<dbReference type="PANTHER" id="PTHR11533:SF174">
    <property type="entry name" value="PUROMYCIN-SENSITIVE AMINOPEPTIDASE-RELATED"/>
    <property type="match status" value="1"/>
</dbReference>
<dbReference type="Pfam" id="PF01433">
    <property type="entry name" value="Peptidase_M1"/>
    <property type="match status" value="1"/>
</dbReference>
<feature type="domain" description="ERAP1-like C-terminal" evidence="15">
    <location>
        <begin position="509"/>
        <end position="813"/>
    </location>
</feature>
<dbReference type="EMBL" id="JAFBBK010000001">
    <property type="protein sequence ID" value="MBM7416170.1"/>
    <property type="molecule type" value="Genomic_DNA"/>
</dbReference>
<keyword evidence="7" id="KW-0645">Protease</keyword>
<evidence type="ECO:0000256" key="13">
    <source>
        <dbReference type="ARBA" id="ARBA00031533"/>
    </source>
</evidence>
<dbReference type="InterPro" id="IPR014782">
    <property type="entry name" value="Peptidase_M1_dom"/>
</dbReference>
<comment type="catalytic activity">
    <reaction evidence="1">
        <text>Release of an N-terminal amino acid, Xaa-|-Yaa- from a peptide, amide or arylamide. Xaa is preferably Ala, but may be most amino acids including Pro (slow action). When a terminal hydrophobic residue is followed by a prolyl residue, the two may be released as an intact Xaa-Pro dipeptide.</text>
        <dbReference type="EC" id="3.4.11.2"/>
    </reaction>
</comment>
<feature type="domain" description="Aminopeptidase N-like N-terminal" evidence="16">
    <location>
        <begin position="88"/>
        <end position="188"/>
    </location>
</feature>
<evidence type="ECO:0000259" key="15">
    <source>
        <dbReference type="Pfam" id="PF11838"/>
    </source>
</evidence>
<evidence type="ECO:0000256" key="8">
    <source>
        <dbReference type="ARBA" id="ARBA00022723"/>
    </source>
</evidence>
<dbReference type="SUPFAM" id="SSF63737">
    <property type="entry name" value="Leukotriene A4 hydrolase N-terminal domain"/>
    <property type="match status" value="1"/>
</dbReference>
<evidence type="ECO:0000256" key="9">
    <source>
        <dbReference type="ARBA" id="ARBA00022801"/>
    </source>
</evidence>